<dbReference type="PRINTS" id="PR02100">
    <property type="entry name" value="GENEIEX1"/>
</dbReference>
<dbReference type="Proteomes" id="UP000316079">
    <property type="component" value="Unassembled WGS sequence"/>
</dbReference>
<dbReference type="GO" id="GO:0043066">
    <property type="term" value="P:negative regulation of apoptotic process"/>
    <property type="evidence" value="ECO:0007669"/>
    <property type="project" value="InterPro"/>
</dbReference>
<dbReference type="STRING" id="623744.A0A553R3D2"/>
<reference evidence="1 2" key="1">
    <citation type="journal article" date="2019" name="Sci. Data">
        <title>Hybrid genome assembly and annotation of Danionella translucida.</title>
        <authorList>
            <person name="Kadobianskyi M."/>
            <person name="Schulze L."/>
            <person name="Schuelke M."/>
            <person name="Judkewitz B."/>
        </authorList>
    </citation>
    <scope>NUCLEOTIDE SEQUENCE [LARGE SCALE GENOMIC DNA]</scope>
    <source>
        <strain evidence="1 2">Bolton</strain>
    </source>
</reference>
<evidence type="ECO:0000313" key="1">
    <source>
        <dbReference type="EMBL" id="TRY96695.1"/>
    </source>
</evidence>
<evidence type="ECO:0000313" key="2">
    <source>
        <dbReference type="Proteomes" id="UP000316079"/>
    </source>
</evidence>
<proteinExistence type="predicted"/>
<dbReference type="PANTHER" id="PTHR16915">
    <property type="entry name" value="IMMEDIATE EARLY RESPONSE 3"/>
    <property type="match status" value="1"/>
</dbReference>
<dbReference type="PANTHER" id="PTHR16915:SF0">
    <property type="entry name" value="RADIATION-INDUCIBLE IMMEDIATE-EARLY GENE IEX-1"/>
    <property type="match status" value="1"/>
</dbReference>
<sequence>MLTRSDSLVFSLPTNTFYQPQAQFAFRPTMVRNTEPEIFTFERIQEPTPPVFPHRGAAVRPRKRNTRVMYPAMVRKYLPKDEKSPVKRWLIILCLVVFMQIYTEEGSVETAQSEGPAFTEATSYNLLPFQSAEEQARQMMGKCPEDFTPYQSRTGEEKKQTSCFSNITTCPSYSWEEEEDITSLYQQSRRHGYVVALLYPVYHSLGTEN</sequence>
<evidence type="ECO:0008006" key="3">
    <source>
        <dbReference type="Google" id="ProtNLM"/>
    </source>
</evidence>
<dbReference type="AlphaFoldDB" id="A0A553R3D2"/>
<name>A0A553R3D2_9TELE</name>
<organism evidence="1 2">
    <name type="scientific">Danionella cerebrum</name>
    <dbReference type="NCBI Taxonomy" id="2873325"/>
    <lineage>
        <taxon>Eukaryota</taxon>
        <taxon>Metazoa</taxon>
        <taxon>Chordata</taxon>
        <taxon>Craniata</taxon>
        <taxon>Vertebrata</taxon>
        <taxon>Euteleostomi</taxon>
        <taxon>Actinopterygii</taxon>
        <taxon>Neopterygii</taxon>
        <taxon>Teleostei</taxon>
        <taxon>Ostariophysi</taxon>
        <taxon>Cypriniformes</taxon>
        <taxon>Danionidae</taxon>
        <taxon>Danioninae</taxon>
        <taxon>Danionella</taxon>
    </lineage>
</organism>
<protein>
    <recommendedName>
        <fullName evidence="3">Radiation-inducible immediate-early gene IEX-1</fullName>
    </recommendedName>
</protein>
<keyword evidence="2" id="KW-1185">Reference proteome</keyword>
<gene>
    <name evidence="1" type="ORF">DNTS_005943</name>
</gene>
<accession>A0A553R3D2</accession>
<dbReference type="OrthoDB" id="9949267at2759"/>
<dbReference type="InterPro" id="IPR024829">
    <property type="entry name" value="IEX-1"/>
</dbReference>
<dbReference type="EMBL" id="SRMA01025266">
    <property type="protein sequence ID" value="TRY96695.1"/>
    <property type="molecule type" value="Genomic_DNA"/>
</dbReference>
<comment type="caution">
    <text evidence="1">The sequence shown here is derived from an EMBL/GenBank/DDBJ whole genome shotgun (WGS) entry which is preliminary data.</text>
</comment>